<dbReference type="InterPro" id="IPR027417">
    <property type="entry name" value="P-loop_NTPase"/>
</dbReference>
<keyword evidence="9" id="KW-1185">Reference proteome</keyword>
<dbReference type="EMBL" id="CAUJNA010001133">
    <property type="protein sequence ID" value="CAJ1384622.1"/>
    <property type="molecule type" value="Genomic_DNA"/>
</dbReference>
<feature type="compositionally biased region" description="Low complexity" evidence="4">
    <location>
        <begin position="121"/>
        <end position="130"/>
    </location>
</feature>
<dbReference type="InterPro" id="IPR016024">
    <property type="entry name" value="ARM-type_fold"/>
</dbReference>
<comment type="similarity">
    <text evidence="1">Belongs to the eukaryotic initiation factor 4G family.</text>
</comment>
<evidence type="ECO:0000313" key="9">
    <source>
        <dbReference type="Proteomes" id="UP001178507"/>
    </source>
</evidence>
<dbReference type="InterPro" id="IPR003890">
    <property type="entry name" value="MIF4G-like_typ-3"/>
</dbReference>
<keyword evidence="5" id="KW-0812">Transmembrane</keyword>
<evidence type="ECO:0000256" key="1">
    <source>
        <dbReference type="ARBA" id="ARBA00005775"/>
    </source>
</evidence>
<gene>
    <name evidence="8" type="ORF">EVOR1521_LOCUS11450</name>
</gene>
<evidence type="ECO:0000313" key="8">
    <source>
        <dbReference type="EMBL" id="CAJ1384622.1"/>
    </source>
</evidence>
<evidence type="ECO:0000259" key="6">
    <source>
        <dbReference type="Pfam" id="PF00271"/>
    </source>
</evidence>
<keyword evidence="5" id="KW-0472">Membrane</keyword>
<dbReference type="SUPFAM" id="SSF52540">
    <property type="entry name" value="P-loop containing nucleoside triphosphate hydrolases"/>
    <property type="match status" value="1"/>
</dbReference>
<dbReference type="GO" id="GO:0003729">
    <property type="term" value="F:mRNA binding"/>
    <property type="evidence" value="ECO:0007669"/>
    <property type="project" value="TreeGrafter"/>
</dbReference>
<evidence type="ECO:0000259" key="7">
    <source>
        <dbReference type="Pfam" id="PF02854"/>
    </source>
</evidence>
<dbReference type="InterPro" id="IPR001650">
    <property type="entry name" value="Helicase_C-like"/>
</dbReference>
<evidence type="ECO:0000256" key="3">
    <source>
        <dbReference type="ARBA" id="ARBA00022917"/>
    </source>
</evidence>
<dbReference type="GO" id="GO:0003743">
    <property type="term" value="F:translation initiation factor activity"/>
    <property type="evidence" value="ECO:0007669"/>
    <property type="project" value="UniProtKB-KW"/>
</dbReference>
<evidence type="ECO:0000256" key="4">
    <source>
        <dbReference type="SAM" id="MobiDB-lite"/>
    </source>
</evidence>
<proteinExistence type="inferred from homology"/>
<feature type="domain" description="MIF4G" evidence="7">
    <location>
        <begin position="137"/>
        <end position="383"/>
    </location>
</feature>
<dbReference type="Gene3D" id="3.40.50.300">
    <property type="entry name" value="P-loop containing nucleotide triphosphate hydrolases"/>
    <property type="match status" value="1"/>
</dbReference>
<evidence type="ECO:0000256" key="2">
    <source>
        <dbReference type="ARBA" id="ARBA00022540"/>
    </source>
</evidence>
<dbReference type="PANTHER" id="PTHR23253:SF9">
    <property type="entry name" value="EUKARYOTIC TRANSLATION INITIATION FACTOR 4 GAMMA 2"/>
    <property type="match status" value="1"/>
</dbReference>
<feature type="transmembrane region" description="Helical" evidence="5">
    <location>
        <begin position="12"/>
        <end position="30"/>
    </location>
</feature>
<feature type="domain" description="Helicase C-terminal" evidence="6">
    <location>
        <begin position="470"/>
        <end position="574"/>
    </location>
</feature>
<keyword evidence="2" id="KW-0396">Initiation factor</keyword>
<dbReference type="PANTHER" id="PTHR23253">
    <property type="entry name" value="EUKARYOTIC TRANSLATION INITIATION FACTOR 4 GAMMA"/>
    <property type="match status" value="1"/>
</dbReference>
<feature type="compositionally biased region" description="Basic and acidic residues" evidence="4">
    <location>
        <begin position="616"/>
        <end position="636"/>
    </location>
</feature>
<feature type="compositionally biased region" description="Basic and acidic residues" evidence="4">
    <location>
        <begin position="648"/>
        <end position="675"/>
    </location>
</feature>
<protein>
    <recommendedName>
        <fullName evidence="10">Helicase C-terminal domain-containing protein</fullName>
    </recommendedName>
</protein>
<dbReference type="Pfam" id="PF02854">
    <property type="entry name" value="MIF4G"/>
    <property type="match status" value="1"/>
</dbReference>
<keyword evidence="5" id="KW-1133">Transmembrane helix</keyword>
<dbReference type="AlphaFoldDB" id="A0AA36IC63"/>
<organism evidence="8 9">
    <name type="scientific">Effrenium voratum</name>
    <dbReference type="NCBI Taxonomy" id="2562239"/>
    <lineage>
        <taxon>Eukaryota</taxon>
        <taxon>Sar</taxon>
        <taxon>Alveolata</taxon>
        <taxon>Dinophyceae</taxon>
        <taxon>Suessiales</taxon>
        <taxon>Symbiodiniaceae</taxon>
        <taxon>Effrenium</taxon>
    </lineage>
</organism>
<dbReference type="SUPFAM" id="SSF48371">
    <property type="entry name" value="ARM repeat"/>
    <property type="match status" value="1"/>
</dbReference>
<feature type="region of interest" description="Disordered" evidence="4">
    <location>
        <begin position="616"/>
        <end position="794"/>
    </location>
</feature>
<sequence length="794" mass="88746">MSAQLQDVGLPLLTVAVLSPVAILCFRYGVPIEIIVFGLLCAGYKGPKWCRRTKAPGGDDQDVPVPSKAEVAEPSDSKTGGFPAWRPWKSKSKGEENIGTWRRDAKAKERPKPEVKEAKPKSSAALLKKNSSQTQWRSIINKFTPEKFDKLCEQLLGTLPAPGEDAEKPCDDAAFSKILEDLLSLIFDACSRQHQYTEMYTDLCQKLLDHVAQQRPNLDGRATVWERCQYIFQTIVLKPPEISADLPEDEYMDKKAKIKEKMVGMVKFGGDLVGRGLVPAEGVMTWIHTLLSEKTEEVFAHEGEDGALVKETDKDVEQREVQLEVLCAILASMGGSLSDPTVWNEENRLVIEDVFEQLEQLSVDDERLSLRIRCLIRDVLDLRMAQWKEKAGKLKPTALQRQKDEDERLETNLRSEAPEFVPGSKGGALWTSDRLLEGKPWMDAALLASLEVVEHHLEVIEDRDAKLQRLKSLIQLYHLIQEKQIVIVANTLNIRKMLDMISGSFGAINYRTLDINTPEQIRTQSLRSFEMGQVSMLLMTTDVSARRDFDFGKAAPVLINFDFPMTLQLYMYRIQKRADSSTHVYTFFSPNDVRHAASLIIVLEGARQKVPDALRKMKDQAKADGKKEQGRRSKEREDEEAGSKGSKRHDDRRWEGGRDSRRSEGPDGESGDRNRRAAGGSRLEERPDAAAGLRRSQTASSGGKDRWSEMDGGLQRSATVSGSTPSGPRQRREAPLGGGGDGQPRSRGQNCTEPEQPVRILSRGDRAAPAMSQAYKSPPGEGRSGPRNRGHGHR</sequence>
<feature type="compositionally biased region" description="Polar residues" evidence="4">
    <location>
        <begin position="716"/>
        <end position="727"/>
    </location>
</feature>
<name>A0AA36IC63_9DINO</name>
<reference evidence="8" key="1">
    <citation type="submission" date="2023-08" db="EMBL/GenBank/DDBJ databases">
        <authorList>
            <person name="Chen Y."/>
            <person name="Shah S."/>
            <person name="Dougan E. K."/>
            <person name="Thang M."/>
            <person name="Chan C."/>
        </authorList>
    </citation>
    <scope>NUCLEOTIDE SEQUENCE</scope>
</reference>
<dbReference type="GO" id="GO:0016281">
    <property type="term" value="C:eukaryotic translation initiation factor 4F complex"/>
    <property type="evidence" value="ECO:0007669"/>
    <property type="project" value="TreeGrafter"/>
</dbReference>
<dbReference type="Proteomes" id="UP001178507">
    <property type="component" value="Unassembled WGS sequence"/>
</dbReference>
<evidence type="ECO:0000256" key="5">
    <source>
        <dbReference type="SAM" id="Phobius"/>
    </source>
</evidence>
<accession>A0AA36IC63</accession>
<dbReference type="Gene3D" id="1.25.40.180">
    <property type="match status" value="1"/>
</dbReference>
<evidence type="ECO:0008006" key="10">
    <source>
        <dbReference type="Google" id="ProtNLM"/>
    </source>
</evidence>
<keyword evidence="3" id="KW-0648">Protein biosynthesis</keyword>
<dbReference type="Pfam" id="PF00271">
    <property type="entry name" value="Helicase_C"/>
    <property type="match status" value="1"/>
</dbReference>
<comment type="caution">
    <text evidence="8">The sequence shown here is derived from an EMBL/GenBank/DDBJ whole genome shotgun (WGS) entry which is preliminary data.</text>
</comment>
<feature type="region of interest" description="Disordered" evidence="4">
    <location>
        <begin position="55"/>
        <end position="130"/>
    </location>
</feature>
<feature type="compositionally biased region" description="Basic and acidic residues" evidence="4">
    <location>
        <begin position="92"/>
        <end position="120"/>
    </location>
</feature>